<comment type="similarity">
    <text evidence="2">Belongs to the outer membrane factor (OMF) (TC 1.B.17) family.</text>
</comment>
<dbReference type="PANTHER" id="PTHR30026">
    <property type="entry name" value="OUTER MEMBRANE PROTEIN TOLC"/>
    <property type="match status" value="1"/>
</dbReference>
<dbReference type="SUPFAM" id="SSF56954">
    <property type="entry name" value="Outer membrane efflux proteins (OEP)"/>
    <property type="match status" value="1"/>
</dbReference>
<dbReference type="GO" id="GO:1990281">
    <property type="term" value="C:efflux pump complex"/>
    <property type="evidence" value="ECO:0007669"/>
    <property type="project" value="TreeGrafter"/>
</dbReference>
<keyword evidence="3" id="KW-0813">Transport</keyword>
<accession>A0A5D3YJW5</accession>
<evidence type="ECO:0000256" key="3">
    <source>
        <dbReference type="ARBA" id="ARBA00022448"/>
    </source>
</evidence>
<evidence type="ECO:0000313" key="10">
    <source>
        <dbReference type="EMBL" id="TYP92022.1"/>
    </source>
</evidence>
<comment type="subcellular location">
    <subcellularLocation>
        <location evidence="1">Cell outer membrane</location>
    </subcellularLocation>
</comment>
<feature type="coiled-coil region" evidence="8">
    <location>
        <begin position="406"/>
        <end position="433"/>
    </location>
</feature>
<keyword evidence="8" id="KW-0175">Coiled coil</keyword>
<evidence type="ECO:0000256" key="1">
    <source>
        <dbReference type="ARBA" id="ARBA00004442"/>
    </source>
</evidence>
<keyword evidence="7" id="KW-0998">Cell outer membrane</keyword>
<dbReference type="InterPro" id="IPR003423">
    <property type="entry name" value="OMP_efflux"/>
</dbReference>
<dbReference type="GO" id="GO:0015288">
    <property type="term" value="F:porin activity"/>
    <property type="evidence" value="ECO:0007669"/>
    <property type="project" value="TreeGrafter"/>
</dbReference>
<evidence type="ECO:0000256" key="4">
    <source>
        <dbReference type="ARBA" id="ARBA00022452"/>
    </source>
</evidence>
<evidence type="ECO:0000256" key="9">
    <source>
        <dbReference type="SAM" id="SignalP"/>
    </source>
</evidence>
<sequence length="445" mass="49919">MKNKTIVTTFVLVIITAVTAAGQSNPAQADTLSLSQAVGLALEKNHNITIARNRAEIDENNATLGNAGYLPSLTANGSYRKSIENTTLNFSGNTPDTSRTGSISSQLAGSLNAQYTLFDGFGNAYRLKSLKRQAKLGSVQSRLEIENTLLQVIQRYLQTIARAELATINRQSIDISEQRFKRAQKQYQMGGRTKVNLLNAEVALNQDSIRYVQSNADLQDAKRNLLVLLGEQPSGDIHVQKQISINRELNLQELMQSALQNNASLVTSELETKLAEVSLKQSRSDRYPQLNAEASYNYTRSQSEANLLSFQETNGLTGTLSLSFNIFNGFQRKIDIQNAKIRLRNSKEQQQLAQKQLRRDMRNAYEDYSTNIFLLDKQQLNVQTAELNFRRTQKAFKLGQVSNTEFREAQLNLLQARQELVNLKVNAKLSEIELLKLGGRLLEIE</sequence>
<evidence type="ECO:0000256" key="2">
    <source>
        <dbReference type="ARBA" id="ARBA00007613"/>
    </source>
</evidence>
<keyword evidence="4" id="KW-1134">Transmembrane beta strand</keyword>
<proteinExistence type="inferred from homology"/>
<evidence type="ECO:0000256" key="7">
    <source>
        <dbReference type="ARBA" id="ARBA00023237"/>
    </source>
</evidence>
<dbReference type="RefSeq" id="WP_148899589.1">
    <property type="nucleotide sequence ID" value="NZ_VNHY01000004.1"/>
</dbReference>
<keyword evidence="6" id="KW-0472">Membrane</keyword>
<keyword evidence="11" id="KW-1185">Reference proteome</keyword>
<dbReference type="InterPro" id="IPR051906">
    <property type="entry name" value="TolC-like"/>
</dbReference>
<protein>
    <submittedName>
        <fullName evidence="10">Outer membrane protein</fullName>
    </submittedName>
</protein>
<dbReference type="AlphaFoldDB" id="A0A5D3YJW5"/>
<evidence type="ECO:0000256" key="8">
    <source>
        <dbReference type="SAM" id="Coils"/>
    </source>
</evidence>
<feature type="chain" id="PRO_5022885083" evidence="9">
    <location>
        <begin position="21"/>
        <end position="445"/>
    </location>
</feature>
<keyword evidence="9" id="KW-0732">Signal</keyword>
<dbReference type="GO" id="GO:0015562">
    <property type="term" value="F:efflux transmembrane transporter activity"/>
    <property type="evidence" value="ECO:0007669"/>
    <property type="project" value="InterPro"/>
</dbReference>
<dbReference type="Gene3D" id="1.20.1600.10">
    <property type="entry name" value="Outer membrane efflux proteins (OEP)"/>
    <property type="match status" value="1"/>
</dbReference>
<organism evidence="10 11">
    <name type="scientific">Fodinibius salinus</name>
    <dbReference type="NCBI Taxonomy" id="860790"/>
    <lineage>
        <taxon>Bacteria</taxon>
        <taxon>Pseudomonadati</taxon>
        <taxon>Balneolota</taxon>
        <taxon>Balneolia</taxon>
        <taxon>Balneolales</taxon>
        <taxon>Balneolaceae</taxon>
        <taxon>Fodinibius</taxon>
    </lineage>
</organism>
<dbReference type="GO" id="GO:0009279">
    <property type="term" value="C:cell outer membrane"/>
    <property type="evidence" value="ECO:0007669"/>
    <property type="project" value="UniProtKB-SubCell"/>
</dbReference>
<dbReference type="PANTHER" id="PTHR30026:SF20">
    <property type="entry name" value="OUTER MEMBRANE PROTEIN TOLC"/>
    <property type="match status" value="1"/>
</dbReference>
<evidence type="ECO:0000313" key="11">
    <source>
        <dbReference type="Proteomes" id="UP000324595"/>
    </source>
</evidence>
<dbReference type="Proteomes" id="UP000324595">
    <property type="component" value="Unassembled WGS sequence"/>
</dbReference>
<reference evidence="10 11" key="1">
    <citation type="submission" date="2019-07" db="EMBL/GenBank/DDBJ databases">
        <title>Genomic Encyclopedia of Archaeal and Bacterial Type Strains, Phase II (KMG-II): from individual species to whole genera.</title>
        <authorList>
            <person name="Goeker M."/>
        </authorList>
    </citation>
    <scope>NUCLEOTIDE SEQUENCE [LARGE SCALE GENOMIC DNA]</scope>
    <source>
        <strain evidence="10 11">DSM 21935</strain>
    </source>
</reference>
<evidence type="ECO:0000256" key="5">
    <source>
        <dbReference type="ARBA" id="ARBA00022692"/>
    </source>
</evidence>
<name>A0A5D3YJW5_9BACT</name>
<feature type="coiled-coil region" evidence="8">
    <location>
        <begin position="336"/>
        <end position="367"/>
    </location>
</feature>
<dbReference type="OrthoDB" id="9771205at2"/>
<comment type="caution">
    <text evidence="10">The sequence shown here is derived from an EMBL/GenBank/DDBJ whole genome shotgun (WGS) entry which is preliminary data.</text>
</comment>
<dbReference type="EMBL" id="VNHY01000004">
    <property type="protein sequence ID" value="TYP92022.1"/>
    <property type="molecule type" value="Genomic_DNA"/>
</dbReference>
<dbReference type="Pfam" id="PF02321">
    <property type="entry name" value="OEP"/>
    <property type="match status" value="2"/>
</dbReference>
<keyword evidence="5" id="KW-0812">Transmembrane</keyword>
<evidence type="ECO:0000256" key="6">
    <source>
        <dbReference type="ARBA" id="ARBA00023136"/>
    </source>
</evidence>
<gene>
    <name evidence="10" type="ORF">LX73_2268</name>
</gene>
<feature type="signal peptide" evidence="9">
    <location>
        <begin position="1"/>
        <end position="20"/>
    </location>
</feature>